<dbReference type="GO" id="GO:0005794">
    <property type="term" value="C:Golgi apparatus"/>
    <property type="evidence" value="ECO:0007669"/>
    <property type="project" value="TreeGrafter"/>
</dbReference>
<organism evidence="6 7">
    <name type="scientific">Gouania willdenowi</name>
    <name type="common">Blunt-snouted clingfish</name>
    <name type="synonym">Lepadogaster willdenowi</name>
    <dbReference type="NCBI Taxonomy" id="441366"/>
    <lineage>
        <taxon>Eukaryota</taxon>
        <taxon>Metazoa</taxon>
        <taxon>Chordata</taxon>
        <taxon>Craniata</taxon>
        <taxon>Vertebrata</taxon>
        <taxon>Euteleostomi</taxon>
        <taxon>Actinopterygii</taxon>
        <taxon>Neopterygii</taxon>
        <taxon>Teleostei</taxon>
        <taxon>Neoteleostei</taxon>
        <taxon>Acanthomorphata</taxon>
        <taxon>Ovalentaria</taxon>
        <taxon>Blenniimorphae</taxon>
        <taxon>Blenniiformes</taxon>
        <taxon>Gobiesocoidei</taxon>
        <taxon>Gobiesocidae</taxon>
        <taxon>Gobiesocinae</taxon>
        <taxon>Gouania</taxon>
    </lineage>
</organism>
<dbReference type="GO" id="GO:2001234">
    <property type="term" value="P:negative regulation of apoptotic signaling pathway"/>
    <property type="evidence" value="ECO:0007669"/>
    <property type="project" value="TreeGrafter"/>
</dbReference>
<evidence type="ECO:0000256" key="2">
    <source>
        <dbReference type="ARBA" id="ARBA00022692"/>
    </source>
</evidence>
<evidence type="ECO:0000256" key="1">
    <source>
        <dbReference type="ARBA" id="ARBA00004141"/>
    </source>
</evidence>
<comment type="caution">
    <text evidence="5">Lacks conserved residue(s) required for the propagation of feature annotation.</text>
</comment>
<keyword evidence="3 5" id="KW-1133">Transmembrane helix</keyword>
<dbReference type="AlphaFoldDB" id="A0A8C5HH90"/>
<evidence type="ECO:0000256" key="5">
    <source>
        <dbReference type="RuleBase" id="RU004379"/>
    </source>
</evidence>
<comment type="subcellular location">
    <subcellularLocation>
        <location evidence="1">Membrane</location>
        <topology evidence="1">Multi-pass membrane protein</topology>
    </subcellularLocation>
</comment>
<protein>
    <submittedName>
        <fullName evidence="6">Uncharacterized protein</fullName>
    </submittedName>
</protein>
<dbReference type="PANTHER" id="PTHR23291:SF94">
    <property type="entry name" value="PROTEIN LIFEGUARD 1 ISOFORM X2"/>
    <property type="match status" value="1"/>
</dbReference>
<sequence>MSFNDYLTVSFLCLCFLFWTKWDFTICYGVVLILAVDLIMFGIICIFYNSYITDVVYGCLGALFYSLFLLIDCQLMMGVMSFRLDPEEYVRAALTIYLDIILLFLYLLGRR</sequence>
<feature type="transmembrane region" description="Helical" evidence="5">
    <location>
        <begin position="55"/>
        <end position="77"/>
    </location>
</feature>
<keyword evidence="4 5" id="KW-0472">Membrane</keyword>
<dbReference type="GO" id="GO:0016020">
    <property type="term" value="C:membrane"/>
    <property type="evidence" value="ECO:0007669"/>
    <property type="project" value="UniProtKB-SubCell"/>
</dbReference>
<feature type="transmembrane region" description="Helical" evidence="5">
    <location>
        <begin position="89"/>
        <end position="108"/>
    </location>
</feature>
<keyword evidence="7" id="KW-1185">Reference proteome</keyword>
<dbReference type="InterPro" id="IPR006214">
    <property type="entry name" value="Bax_inhibitor_1-related"/>
</dbReference>
<evidence type="ECO:0000256" key="3">
    <source>
        <dbReference type="ARBA" id="ARBA00022989"/>
    </source>
</evidence>
<reference evidence="6" key="1">
    <citation type="submission" date="2025-08" db="UniProtKB">
        <authorList>
            <consortium name="Ensembl"/>
        </authorList>
    </citation>
    <scope>IDENTIFICATION</scope>
</reference>
<dbReference type="Pfam" id="PF01027">
    <property type="entry name" value="Bax1-I"/>
    <property type="match status" value="1"/>
</dbReference>
<evidence type="ECO:0000313" key="6">
    <source>
        <dbReference type="Ensembl" id="ENSGWIP00000044216.1"/>
    </source>
</evidence>
<name>A0A8C5HH90_GOUWI</name>
<dbReference type="GO" id="GO:0005783">
    <property type="term" value="C:endoplasmic reticulum"/>
    <property type="evidence" value="ECO:0007669"/>
    <property type="project" value="TreeGrafter"/>
</dbReference>
<accession>A0A8C5HH90</accession>
<dbReference type="Ensembl" id="ENSGWIT00000047940.1">
    <property type="protein sequence ID" value="ENSGWIP00000044216.1"/>
    <property type="gene ID" value="ENSGWIG00000022023.1"/>
</dbReference>
<proteinExistence type="inferred from homology"/>
<feature type="transmembrane region" description="Helical" evidence="5">
    <location>
        <begin position="28"/>
        <end position="48"/>
    </location>
</feature>
<dbReference type="Proteomes" id="UP000694680">
    <property type="component" value="Unassembled WGS sequence"/>
</dbReference>
<reference evidence="6" key="2">
    <citation type="submission" date="2025-09" db="UniProtKB">
        <authorList>
            <consortium name="Ensembl"/>
        </authorList>
    </citation>
    <scope>IDENTIFICATION</scope>
</reference>
<dbReference type="PANTHER" id="PTHR23291">
    <property type="entry name" value="BAX INHIBITOR-RELATED"/>
    <property type="match status" value="1"/>
</dbReference>
<evidence type="ECO:0000256" key="4">
    <source>
        <dbReference type="ARBA" id="ARBA00023136"/>
    </source>
</evidence>
<comment type="similarity">
    <text evidence="5">Belongs to the BI1 family.</text>
</comment>
<keyword evidence="2 5" id="KW-0812">Transmembrane</keyword>
<evidence type="ECO:0000313" key="7">
    <source>
        <dbReference type="Proteomes" id="UP000694680"/>
    </source>
</evidence>